<keyword evidence="1" id="KW-0472">Membrane</keyword>
<gene>
    <name evidence="2" type="ORF">BCR34DRAFT_472765</name>
</gene>
<reference evidence="2 3" key="1">
    <citation type="submission" date="2016-07" db="EMBL/GenBank/DDBJ databases">
        <title>Pervasive Adenine N6-methylation of Active Genes in Fungi.</title>
        <authorList>
            <consortium name="DOE Joint Genome Institute"/>
            <person name="Mondo S.J."/>
            <person name="Dannebaum R.O."/>
            <person name="Kuo R.C."/>
            <person name="Labutti K."/>
            <person name="Haridas S."/>
            <person name="Kuo A."/>
            <person name="Salamov A."/>
            <person name="Ahrendt S.R."/>
            <person name="Lipzen A."/>
            <person name="Sullivan W."/>
            <person name="Andreopoulos W.B."/>
            <person name="Clum A."/>
            <person name="Lindquist E."/>
            <person name="Daum C."/>
            <person name="Ramamoorthy G.K."/>
            <person name="Gryganskyi A."/>
            <person name="Culley D."/>
            <person name="Magnuson J.K."/>
            <person name="James T.Y."/>
            <person name="O'Malley M.A."/>
            <person name="Stajich J.E."/>
            <person name="Spatafora J.W."/>
            <person name="Visel A."/>
            <person name="Grigoriev I.V."/>
        </authorList>
    </citation>
    <scope>NUCLEOTIDE SEQUENCE [LARGE SCALE GENOMIC DNA]</scope>
    <source>
        <strain evidence="2 3">CBS 115471</strain>
    </source>
</reference>
<organism evidence="2 3">
    <name type="scientific">Clohesyomyces aquaticus</name>
    <dbReference type="NCBI Taxonomy" id="1231657"/>
    <lineage>
        <taxon>Eukaryota</taxon>
        <taxon>Fungi</taxon>
        <taxon>Dikarya</taxon>
        <taxon>Ascomycota</taxon>
        <taxon>Pezizomycotina</taxon>
        <taxon>Dothideomycetes</taxon>
        <taxon>Pleosporomycetidae</taxon>
        <taxon>Pleosporales</taxon>
        <taxon>Lindgomycetaceae</taxon>
        <taxon>Clohesyomyces</taxon>
    </lineage>
</organism>
<keyword evidence="3" id="KW-1185">Reference proteome</keyword>
<dbReference type="SUPFAM" id="SSF54637">
    <property type="entry name" value="Thioesterase/thiol ester dehydrase-isomerase"/>
    <property type="match status" value="1"/>
</dbReference>
<dbReference type="EMBL" id="MCFA01000005">
    <property type="protein sequence ID" value="ORY18804.1"/>
    <property type="molecule type" value="Genomic_DNA"/>
</dbReference>
<comment type="caution">
    <text evidence="2">The sequence shown here is derived from an EMBL/GenBank/DDBJ whole genome shotgun (WGS) entry which is preliminary data.</text>
</comment>
<accession>A0A1Y2A8K0</accession>
<dbReference type="PANTHER" id="PTHR47260:SF1">
    <property type="entry name" value="UPF0644 PROTEIN PB2B4.06"/>
    <property type="match status" value="1"/>
</dbReference>
<feature type="transmembrane region" description="Helical" evidence="1">
    <location>
        <begin position="47"/>
        <end position="69"/>
    </location>
</feature>
<dbReference type="PANTHER" id="PTHR47260">
    <property type="entry name" value="UPF0644 PROTEIN PB2B4.06"/>
    <property type="match status" value="1"/>
</dbReference>
<dbReference type="InterPro" id="IPR029069">
    <property type="entry name" value="HotDog_dom_sf"/>
</dbReference>
<dbReference type="InterPro" id="IPR052061">
    <property type="entry name" value="PTE-AB_protein"/>
</dbReference>
<evidence type="ECO:0000313" key="3">
    <source>
        <dbReference type="Proteomes" id="UP000193144"/>
    </source>
</evidence>
<dbReference type="Proteomes" id="UP000193144">
    <property type="component" value="Unassembled WGS sequence"/>
</dbReference>
<sequence>MLATRPIHIPRLQRLPQSRISPLKTLSPYSPRFNSASTRPRRFRLSYIWYAVCLCFGVGTGYIATSFIAPPPYPKPGSQEDELALHALASDVDSLDVVKTLRAEGFHLHADTPLNEIGKGHRGWMELDVKRNITEAASDNGQSTRTLTRQSMAGVQGLGVQRVFWNSETRELVAVVWMGGALTGWPGLAHGGAIATIFEEAMLRLVAGPNVSVDSIPPPSSMSLTYARPSLSLNHYVLRASFSTPDLPQEAPPPEPLPAKSWLPSWKDFTKKPVQEAHKPAVEVSATLETLEGKVCVRAKGTFSGS</sequence>
<keyword evidence="1" id="KW-1133">Transmembrane helix</keyword>
<dbReference type="AlphaFoldDB" id="A0A1Y2A8K0"/>
<protein>
    <recommendedName>
        <fullName evidence="4">Thioesterase domain-containing protein</fullName>
    </recommendedName>
</protein>
<dbReference type="Gene3D" id="3.10.129.10">
    <property type="entry name" value="Hotdog Thioesterase"/>
    <property type="match status" value="1"/>
</dbReference>
<dbReference type="STRING" id="1231657.A0A1Y2A8K0"/>
<name>A0A1Y2A8K0_9PLEO</name>
<evidence type="ECO:0000256" key="1">
    <source>
        <dbReference type="SAM" id="Phobius"/>
    </source>
</evidence>
<keyword evidence="1" id="KW-0812">Transmembrane</keyword>
<dbReference type="OrthoDB" id="506431at2759"/>
<evidence type="ECO:0000313" key="2">
    <source>
        <dbReference type="EMBL" id="ORY18804.1"/>
    </source>
</evidence>
<proteinExistence type="predicted"/>
<evidence type="ECO:0008006" key="4">
    <source>
        <dbReference type="Google" id="ProtNLM"/>
    </source>
</evidence>